<keyword evidence="3" id="KW-1185">Reference proteome</keyword>
<dbReference type="AlphaFoldDB" id="A0A919DSS0"/>
<feature type="domain" description="PPM-type phosphatase" evidence="1">
    <location>
        <begin position="1"/>
        <end position="96"/>
    </location>
</feature>
<comment type="caution">
    <text evidence="2">The sequence shown here is derived from an EMBL/GenBank/DDBJ whole genome shotgun (WGS) entry which is preliminary data.</text>
</comment>
<dbReference type="InterPro" id="IPR001932">
    <property type="entry name" value="PPM-type_phosphatase-like_dom"/>
</dbReference>
<accession>A0A919DSS0</accession>
<protein>
    <recommendedName>
        <fullName evidence="1">PPM-type phosphatase domain-containing protein</fullName>
    </recommendedName>
</protein>
<dbReference type="EMBL" id="BNAT01000100">
    <property type="protein sequence ID" value="GHE73450.1"/>
    <property type="molecule type" value="Genomic_DNA"/>
</dbReference>
<reference evidence="2" key="1">
    <citation type="journal article" date="2014" name="Int. J. Syst. Evol. Microbiol.">
        <title>Complete genome sequence of Corynebacterium casei LMG S-19264T (=DSM 44701T), isolated from a smear-ripened cheese.</title>
        <authorList>
            <consortium name="US DOE Joint Genome Institute (JGI-PGF)"/>
            <person name="Walter F."/>
            <person name="Albersmeier A."/>
            <person name="Kalinowski J."/>
            <person name="Ruckert C."/>
        </authorList>
    </citation>
    <scope>NUCLEOTIDE SEQUENCE</scope>
    <source>
        <strain evidence="2">CGMCC 4.7403</strain>
    </source>
</reference>
<evidence type="ECO:0000259" key="1">
    <source>
        <dbReference type="Pfam" id="PF07228"/>
    </source>
</evidence>
<evidence type="ECO:0000313" key="3">
    <source>
        <dbReference type="Proteomes" id="UP000603227"/>
    </source>
</evidence>
<dbReference type="Proteomes" id="UP000603227">
    <property type="component" value="Unassembled WGS sequence"/>
</dbReference>
<dbReference type="Pfam" id="PF07228">
    <property type="entry name" value="SpoIIE"/>
    <property type="match status" value="1"/>
</dbReference>
<reference evidence="2" key="2">
    <citation type="submission" date="2020-09" db="EMBL/GenBank/DDBJ databases">
        <authorList>
            <person name="Sun Q."/>
            <person name="Zhou Y."/>
        </authorList>
    </citation>
    <scope>NUCLEOTIDE SEQUENCE</scope>
    <source>
        <strain evidence="2">CGMCC 4.7403</strain>
    </source>
</reference>
<organism evidence="2 3">
    <name type="scientific">Streptomyces capitiformicae</name>
    <dbReference type="NCBI Taxonomy" id="2014920"/>
    <lineage>
        <taxon>Bacteria</taxon>
        <taxon>Bacillati</taxon>
        <taxon>Actinomycetota</taxon>
        <taxon>Actinomycetes</taxon>
        <taxon>Kitasatosporales</taxon>
        <taxon>Streptomycetaceae</taxon>
        <taxon>Streptomyces</taxon>
    </lineage>
</organism>
<dbReference type="Gene3D" id="3.60.40.10">
    <property type="entry name" value="PPM-type phosphatase domain"/>
    <property type="match status" value="1"/>
</dbReference>
<evidence type="ECO:0000313" key="2">
    <source>
        <dbReference type="EMBL" id="GHE73450.1"/>
    </source>
</evidence>
<dbReference type="InterPro" id="IPR036457">
    <property type="entry name" value="PPM-type-like_dom_sf"/>
</dbReference>
<proteinExistence type="predicted"/>
<gene>
    <name evidence="2" type="ORF">GCM10017771_97200</name>
</gene>
<sequence length="107" mass="12111">MPVGFGGEEARISRQTLQRGNRVLCFTDGLIEEHETGEEQFSEGQFSEEQLIHWVNRIEHTEKGVRAVVRSLSHALKQQRGGRTTDDAPLFLIEWRGSAADHLALLE</sequence>
<name>A0A919DSS0_9ACTN</name>